<dbReference type="EMBL" id="CAEZSV010000090">
    <property type="protein sequence ID" value="CAB4553409.1"/>
    <property type="molecule type" value="Genomic_DNA"/>
</dbReference>
<protein>
    <recommendedName>
        <fullName evidence="2">histidine kinase</fullName>
        <ecNumber evidence="2">2.7.13.3</ecNumber>
    </recommendedName>
</protein>
<feature type="transmembrane region" description="Helical" evidence="5">
    <location>
        <begin position="469"/>
        <end position="488"/>
    </location>
</feature>
<keyword evidence="5" id="KW-0812">Transmembrane</keyword>
<feature type="transmembrane region" description="Helical" evidence="5">
    <location>
        <begin position="68"/>
        <end position="84"/>
    </location>
</feature>
<dbReference type="AlphaFoldDB" id="A0A6J6CSJ4"/>
<feature type="transmembrane region" description="Helical" evidence="5">
    <location>
        <begin position="39"/>
        <end position="61"/>
    </location>
</feature>
<reference evidence="7" key="1">
    <citation type="submission" date="2020-05" db="EMBL/GenBank/DDBJ databases">
        <authorList>
            <person name="Chiriac C."/>
            <person name="Salcher M."/>
            <person name="Ghai R."/>
            <person name="Kavagutti S V."/>
        </authorList>
    </citation>
    <scope>NUCLEOTIDE SEQUENCE</scope>
</reference>
<evidence type="ECO:0000256" key="1">
    <source>
        <dbReference type="ARBA" id="ARBA00000085"/>
    </source>
</evidence>
<keyword evidence="5" id="KW-1133">Transmembrane helix</keyword>
<dbReference type="GO" id="GO:0000160">
    <property type="term" value="P:phosphorelay signal transduction system"/>
    <property type="evidence" value="ECO:0007669"/>
    <property type="project" value="UniProtKB-KW"/>
</dbReference>
<keyword evidence="3" id="KW-0808">Transferase</keyword>
<dbReference type="SUPFAM" id="SSF55874">
    <property type="entry name" value="ATPase domain of HSP90 chaperone/DNA topoisomerase II/histidine kinase"/>
    <property type="match status" value="1"/>
</dbReference>
<dbReference type="PANTHER" id="PTHR24421">
    <property type="entry name" value="NITRATE/NITRITE SENSOR PROTEIN NARX-RELATED"/>
    <property type="match status" value="1"/>
</dbReference>
<keyword evidence="4" id="KW-0418">Kinase</keyword>
<feature type="transmembrane region" description="Helical" evidence="5">
    <location>
        <begin position="146"/>
        <end position="168"/>
    </location>
</feature>
<evidence type="ECO:0000256" key="5">
    <source>
        <dbReference type="SAM" id="Phobius"/>
    </source>
</evidence>
<feature type="transmembrane region" description="Helical" evidence="5">
    <location>
        <begin position="12"/>
        <end position="33"/>
    </location>
</feature>
<feature type="transmembrane region" description="Helical" evidence="5">
    <location>
        <begin position="417"/>
        <end position="439"/>
    </location>
</feature>
<dbReference type="InterPro" id="IPR050482">
    <property type="entry name" value="Sensor_HK_TwoCompSys"/>
</dbReference>
<evidence type="ECO:0000259" key="6">
    <source>
        <dbReference type="SMART" id="SM00387"/>
    </source>
</evidence>
<dbReference type="SMART" id="SM00387">
    <property type="entry name" value="HATPase_c"/>
    <property type="match status" value="1"/>
</dbReference>
<keyword evidence="5" id="KW-0472">Membrane</keyword>
<sequence length="771" mass="86462">MQRTSELHALANLRRSLIVVAISYGYFLYGFGISRRSDVIPNITEASIGLAFICFLVGLVFSRKDSGLWLIIGSFFLSTLYVVVDPLVKSSWMQLSVLNGILVLSVSFMYWQKQLALQIFLISGLAIFNLLAHYLGAPSLLRSGSFLGRGSISSVMVLATGLFAVYGWKRMLLNAQLNDERIQSLVSDIETLEKSQASQKYWRELVIRVHETTLNTIRSILTLKNTPMEELKADIELSLRQNRALMTKAQERRSGSVIGAIRAGIDNAAVHEKVRIISQGVNLHLDPQVAEAIERVVREALRNAIEHAKARNIEINWRTTNEPGLNAGERERGRVSIVITDDGASSTTSNQSGIGTNLVMGQSIRTLGGSFAIEKNENESKNKTGTVVRIELPTMPLNESGDLLEFPRFSAIAHGRYMALLTLFGPAMTGVLFFPLLAIWWPGQYATQISGFLSLLALLYLVFVKRARLGWISSSLLGVGLLLVIASLDLDPLTCVNAQPFQWVINSVVYGLFIIMLWGKWQVTAISYPIFLYLVIPFHDLFPQNCNFIFNFPVLNTLFSFLFVWLVFFVVYRSVERVEKFQEARIEKNLLLIQDIERNDNAFEKILELDTLAQETIHSLSNSTGPISPEAQTALRRIDSQLRAEMQIDPVSSAGLTLLASDFVREVVSMNHWLDVKSIHGDEDVRPIPQLVRDRFLAIASDVPNGSLIQVVANGERAELTLRCRTSVTDSMREFVSTVEKLDEFGLHVEIDNKSADDEFVLFLRRERLSQ</sequence>
<dbReference type="PANTHER" id="PTHR24421:SF10">
    <property type="entry name" value="NITRATE_NITRITE SENSOR PROTEIN NARQ"/>
    <property type="match status" value="1"/>
</dbReference>
<proteinExistence type="predicted"/>
<dbReference type="InterPro" id="IPR036890">
    <property type="entry name" value="HATPase_C_sf"/>
</dbReference>
<dbReference type="Gene3D" id="3.30.565.10">
    <property type="entry name" value="Histidine kinase-like ATPase, C-terminal domain"/>
    <property type="match status" value="1"/>
</dbReference>
<feature type="transmembrane region" description="Helical" evidence="5">
    <location>
        <begin position="115"/>
        <end position="134"/>
    </location>
</feature>
<dbReference type="EC" id="2.7.13.3" evidence="2"/>
<evidence type="ECO:0000313" key="7">
    <source>
        <dbReference type="EMBL" id="CAB4553409.1"/>
    </source>
</evidence>
<feature type="transmembrane region" description="Helical" evidence="5">
    <location>
        <begin position="445"/>
        <end position="462"/>
    </location>
</feature>
<dbReference type="GO" id="GO:0004673">
    <property type="term" value="F:protein histidine kinase activity"/>
    <property type="evidence" value="ECO:0007669"/>
    <property type="project" value="UniProtKB-EC"/>
</dbReference>
<feature type="domain" description="Histidine kinase/HSP90-like ATPase" evidence="6">
    <location>
        <begin position="288"/>
        <end position="396"/>
    </location>
</feature>
<dbReference type="Pfam" id="PF02518">
    <property type="entry name" value="HATPase_c"/>
    <property type="match status" value="1"/>
</dbReference>
<name>A0A6J6CSJ4_9ZZZZ</name>
<dbReference type="InterPro" id="IPR003594">
    <property type="entry name" value="HATPase_dom"/>
</dbReference>
<evidence type="ECO:0000256" key="4">
    <source>
        <dbReference type="ARBA" id="ARBA00022777"/>
    </source>
</evidence>
<accession>A0A6J6CSJ4</accession>
<evidence type="ECO:0000256" key="3">
    <source>
        <dbReference type="ARBA" id="ARBA00022679"/>
    </source>
</evidence>
<organism evidence="7">
    <name type="scientific">freshwater metagenome</name>
    <dbReference type="NCBI Taxonomy" id="449393"/>
    <lineage>
        <taxon>unclassified sequences</taxon>
        <taxon>metagenomes</taxon>
        <taxon>ecological metagenomes</taxon>
    </lineage>
</organism>
<feature type="transmembrane region" description="Helical" evidence="5">
    <location>
        <begin position="525"/>
        <end position="542"/>
    </location>
</feature>
<comment type="catalytic activity">
    <reaction evidence="1">
        <text>ATP + protein L-histidine = ADP + protein N-phospho-L-histidine.</text>
        <dbReference type="EC" id="2.7.13.3"/>
    </reaction>
</comment>
<gene>
    <name evidence="7" type="ORF">UFOPK1506_00601</name>
</gene>
<feature type="transmembrane region" description="Helical" evidence="5">
    <location>
        <begin position="90"/>
        <end position="108"/>
    </location>
</feature>
<evidence type="ECO:0000256" key="2">
    <source>
        <dbReference type="ARBA" id="ARBA00012438"/>
    </source>
</evidence>
<feature type="transmembrane region" description="Helical" evidence="5">
    <location>
        <begin position="548"/>
        <end position="572"/>
    </location>
</feature>